<organism evidence="1 2">
    <name type="scientific">Saprospira grandis DSM 2844</name>
    <dbReference type="NCBI Taxonomy" id="694433"/>
    <lineage>
        <taxon>Bacteria</taxon>
        <taxon>Pseudomonadati</taxon>
        <taxon>Bacteroidota</taxon>
        <taxon>Saprospiria</taxon>
        <taxon>Saprospirales</taxon>
        <taxon>Saprospiraceae</taxon>
        <taxon>Saprospira</taxon>
    </lineage>
</organism>
<dbReference type="AlphaFoldDB" id="J0XUD9"/>
<accession>J0XUD9</accession>
<dbReference type="HOGENOM" id="CLU_199826_1_0_10"/>
<name>J0XUD9_9BACT</name>
<gene>
    <name evidence="1" type="ORF">SapgrDRAFT_0845</name>
</gene>
<proteinExistence type="predicted"/>
<dbReference type="Proteomes" id="UP000005113">
    <property type="component" value="Unassembled WGS sequence"/>
</dbReference>
<evidence type="ECO:0000313" key="2">
    <source>
        <dbReference type="Proteomes" id="UP000005113"/>
    </source>
</evidence>
<evidence type="ECO:0000313" key="1">
    <source>
        <dbReference type="EMBL" id="EJF52581.1"/>
    </source>
</evidence>
<reference evidence="2" key="1">
    <citation type="journal article" date="2012" name="Stand. Genomic Sci.">
        <title>Permanent draft genome sequence of the gliding predator Saprospira grandis strain Sa g1 (= HR1).</title>
        <authorList>
            <person name="Mavromatis K."/>
            <person name="Chertkov O."/>
            <person name="Lapidus A."/>
            <person name="Nolan M."/>
            <person name="Lucas S."/>
            <person name="Tice H."/>
            <person name="Del Rio T.G."/>
            <person name="Cheng J.F."/>
            <person name="Han C."/>
            <person name="Tapia R."/>
            <person name="Bruce D."/>
            <person name="Goodwin L.A."/>
            <person name="Pitluck S."/>
            <person name="Huntemann M."/>
            <person name="Liolios K."/>
            <person name="Pagani I."/>
            <person name="Ivanova N."/>
            <person name="Mikhailova N."/>
            <person name="Pati A."/>
            <person name="Chen A."/>
            <person name="Palaniappan K."/>
            <person name="Land M."/>
            <person name="Brambilla E.M."/>
            <person name="Rohde M."/>
            <person name="Spring S."/>
            <person name="Goker M."/>
            <person name="Detter J.C."/>
            <person name="Bristow J."/>
            <person name="Eisen J.A."/>
            <person name="Markowitz V."/>
            <person name="Hugenholtz P."/>
            <person name="Kyrpides N.C."/>
            <person name="Klenk H.P."/>
            <person name="Woyke T."/>
        </authorList>
    </citation>
    <scope>NUCLEOTIDE SEQUENCE [LARGE SCALE GENOMIC DNA]</scope>
    <source>
        <strain evidence="2">DSM 2844</strain>
    </source>
</reference>
<sequence length="65" mass="7118">MLLFWGCPGLWPGRAVSWLAGLLGPSALKRFGLALWATTIHPSARFNRAALAIVCYEFSARPAIF</sequence>
<dbReference type="EMBL" id="JH719942">
    <property type="protein sequence ID" value="EJF52581.1"/>
    <property type="molecule type" value="Genomic_DNA"/>
</dbReference>
<protein>
    <submittedName>
        <fullName evidence="1">Uncharacterized protein</fullName>
    </submittedName>
</protein>